<dbReference type="InterPro" id="IPR038050">
    <property type="entry name" value="Neuro_actylchol_rec"/>
</dbReference>
<dbReference type="Proteomes" id="UP000267096">
    <property type="component" value="Unassembled WGS sequence"/>
</dbReference>
<evidence type="ECO:0000313" key="4">
    <source>
        <dbReference type="WBParaSite" id="ASIM_0000016901-mRNA-1"/>
    </source>
</evidence>
<organism evidence="4">
    <name type="scientific">Anisakis simplex</name>
    <name type="common">Herring worm</name>
    <dbReference type="NCBI Taxonomy" id="6269"/>
    <lineage>
        <taxon>Eukaryota</taxon>
        <taxon>Metazoa</taxon>
        <taxon>Ecdysozoa</taxon>
        <taxon>Nematoda</taxon>
        <taxon>Chromadorea</taxon>
        <taxon>Rhabditida</taxon>
        <taxon>Spirurina</taxon>
        <taxon>Ascaridomorpha</taxon>
        <taxon>Ascaridoidea</taxon>
        <taxon>Anisakidae</taxon>
        <taxon>Anisakis</taxon>
        <taxon>Anisakis simplex complex</taxon>
    </lineage>
</organism>
<reference evidence="2 3" key="2">
    <citation type="submission" date="2018-11" db="EMBL/GenBank/DDBJ databases">
        <authorList>
            <consortium name="Pathogen Informatics"/>
        </authorList>
    </citation>
    <scope>NUCLEOTIDE SEQUENCE [LARGE SCALE GENOMIC DNA]</scope>
</reference>
<sequence>MFPFNLAVSFQDRKYCCFTLKSLIYPHYIKYFLSRGELRELFEFSDGIDLTKVRTNWHIESASIHVEQDEDDRKAQVLEICLAVQRKSMTLRIELTIPMVVSSLLVVIAPFFGTLKDQINVKLFAILIQLLSFTNLASKTPQVGFGNTIPNIYLFYVFTLATTVISLLITLIISAMSRIHRKLPPAHRYTLLASVLNTNLCCGNEVGTVIATDGTSTKDNQNDWLQIHIAINNLISFIIMVAYCFGIVIILCQ</sequence>
<dbReference type="Gene3D" id="1.20.58.390">
    <property type="entry name" value="Neurotransmitter-gated ion-channel transmembrane domain"/>
    <property type="match status" value="1"/>
</dbReference>
<feature type="transmembrane region" description="Helical" evidence="1">
    <location>
        <begin position="153"/>
        <end position="176"/>
    </location>
</feature>
<dbReference type="AlphaFoldDB" id="A0A0M3IY53"/>
<keyword evidence="1" id="KW-0472">Membrane</keyword>
<feature type="transmembrane region" description="Helical" evidence="1">
    <location>
        <begin position="229"/>
        <end position="252"/>
    </location>
</feature>
<keyword evidence="1" id="KW-0812">Transmembrane</keyword>
<evidence type="ECO:0000313" key="2">
    <source>
        <dbReference type="EMBL" id="VDK17350.1"/>
    </source>
</evidence>
<keyword evidence="3" id="KW-1185">Reference proteome</keyword>
<dbReference type="OrthoDB" id="5859624at2759"/>
<feature type="transmembrane region" description="Helical" evidence="1">
    <location>
        <begin position="95"/>
        <end position="113"/>
    </location>
</feature>
<keyword evidence="1" id="KW-1133">Transmembrane helix</keyword>
<name>A0A0M3IY53_ANISI</name>
<protein>
    <submittedName>
        <fullName evidence="4">Neur_chan_memb domain-containing protein</fullName>
    </submittedName>
</protein>
<evidence type="ECO:0000313" key="3">
    <source>
        <dbReference type="Proteomes" id="UP000267096"/>
    </source>
</evidence>
<dbReference type="EMBL" id="UYRR01000020">
    <property type="protein sequence ID" value="VDK17350.1"/>
    <property type="molecule type" value="Genomic_DNA"/>
</dbReference>
<gene>
    <name evidence="2" type="ORF">ASIM_LOCUS84</name>
</gene>
<dbReference type="WBParaSite" id="ASIM_0000016901-mRNA-1">
    <property type="protein sequence ID" value="ASIM_0000016901-mRNA-1"/>
    <property type="gene ID" value="ASIM_0000016901"/>
</dbReference>
<feature type="transmembrane region" description="Helical" evidence="1">
    <location>
        <begin position="119"/>
        <end position="137"/>
    </location>
</feature>
<evidence type="ECO:0000256" key="1">
    <source>
        <dbReference type="SAM" id="Phobius"/>
    </source>
</evidence>
<accession>A0A0M3IY53</accession>
<reference evidence="4" key="1">
    <citation type="submission" date="2017-02" db="UniProtKB">
        <authorList>
            <consortium name="WormBaseParasite"/>
        </authorList>
    </citation>
    <scope>IDENTIFICATION</scope>
</reference>
<proteinExistence type="predicted"/>